<dbReference type="Proteomes" id="UP000436088">
    <property type="component" value="Unassembled WGS sequence"/>
</dbReference>
<dbReference type="SUPFAM" id="SSF50978">
    <property type="entry name" value="WD40 repeat-like"/>
    <property type="match status" value="1"/>
</dbReference>
<dbReference type="AlphaFoldDB" id="A0A6A2YNJ8"/>
<dbReference type="PANTHER" id="PTHR19861">
    <property type="entry name" value="WD40 REPEAT PROTEIN SWD2"/>
    <property type="match status" value="1"/>
</dbReference>
<evidence type="ECO:0000256" key="4">
    <source>
        <dbReference type="ARBA" id="ARBA00023242"/>
    </source>
</evidence>
<accession>A0A6A2YNJ8</accession>
<evidence type="ECO:0000313" key="6">
    <source>
        <dbReference type="EMBL" id="KAE8680898.1"/>
    </source>
</evidence>
<protein>
    <submittedName>
        <fullName evidence="6">Oleosin family protein</fullName>
    </submittedName>
</protein>
<dbReference type="InterPro" id="IPR037867">
    <property type="entry name" value="Swd2/WDR82"/>
</dbReference>
<organism evidence="6 7">
    <name type="scientific">Hibiscus syriacus</name>
    <name type="common">Rose of Sharon</name>
    <dbReference type="NCBI Taxonomy" id="106335"/>
    <lineage>
        <taxon>Eukaryota</taxon>
        <taxon>Viridiplantae</taxon>
        <taxon>Streptophyta</taxon>
        <taxon>Embryophyta</taxon>
        <taxon>Tracheophyta</taxon>
        <taxon>Spermatophyta</taxon>
        <taxon>Magnoliopsida</taxon>
        <taxon>eudicotyledons</taxon>
        <taxon>Gunneridae</taxon>
        <taxon>Pentapetalae</taxon>
        <taxon>rosids</taxon>
        <taxon>malvids</taxon>
        <taxon>Malvales</taxon>
        <taxon>Malvaceae</taxon>
        <taxon>Malvoideae</taxon>
        <taxon>Hibiscus</taxon>
    </lineage>
</organism>
<comment type="subcellular location">
    <subcellularLocation>
        <location evidence="1">Nucleus</location>
    </subcellularLocation>
</comment>
<keyword evidence="4" id="KW-0539">Nucleus</keyword>
<dbReference type="Gene3D" id="2.130.10.10">
    <property type="entry name" value="YVTN repeat-like/Quinoprotein amine dehydrogenase"/>
    <property type="match status" value="1"/>
</dbReference>
<sequence length="167" mass="18277">MAPVKDSFMSGSLDHSVRIWDLRVNACQGILHLRGRPTVAHDQQGLVFAVAMEGGAIKLFDSRSYDKGSFDTFLVGGDTAEVCDIKFSNDGKSVLLTTTNNNIYVLDAYGGEKYLDAKLVQQCWFSLEPSPNTTIEATITPDGQYVISGTNSTSLHLEKNICICDYV</sequence>
<dbReference type="PROSITE" id="PS50082">
    <property type="entry name" value="WD_REPEATS_2"/>
    <property type="match status" value="1"/>
</dbReference>
<dbReference type="GO" id="GO:0048188">
    <property type="term" value="C:Set1C/COMPASS complex"/>
    <property type="evidence" value="ECO:0007669"/>
    <property type="project" value="TreeGrafter"/>
</dbReference>
<dbReference type="PANTHER" id="PTHR19861:SF9">
    <property type="entry name" value="PROTEIN ANTHESIS POMOTING FACTOR 1"/>
    <property type="match status" value="1"/>
</dbReference>
<keyword evidence="3" id="KW-0677">Repeat</keyword>
<dbReference type="GO" id="GO:0003682">
    <property type="term" value="F:chromatin binding"/>
    <property type="evidence" value="ECO:0007669"/>
    <property type="project" value="TreeGrafter"/>
</dbReference>
<evidence type="ECO:0000256" key="2">
    <source>
        <dbReference type="ARBA" id="ARBA00022574"/>
    </source>
</evidence>
<keyword evidence="7" id="KW-1185">Reference proteome</keyword>
<reference evidence="6" key="1">
    <citation type="submission" date="2019-09" db="EMBL/GenBank/DDBJ databases">
        <title>Draft genome information of white flower Hibiscus syriacus.</title>
        <authorList>
            <person name="Kim Y.-M."/>
        </authorList>
    </citation>
    <scope>NUCLEOTIDE SEQUENCE [LARGE SCALE GENOMIC DNA]</scope>
    <source>
        <strain evidence="6">YM2019G1</strain>
    </source>
</reference>
<dbReference type="Pfam" id="PF00400">
    <property type="entry name" value="WD40"/>
    <property type="match status" value="1"/>
</dbReference>
<feature type="repeat" description="WD" evidence="5">
    <location>
        <begin position="1"/>
        <end position="23"/>
    </location>
</feature>
<dbReference type="InterPro" id="IPR036322">
    <property type="entry name" value="WD40_repeat_dom_sf"/>
</dbReference>
<evidence type="ECO:0000256" key="5">
    <source>
        <dbReference type="PROSITE-ProRule" id="PRU00221"/>
    </source>
</evidence>
<proteinExistence type="predicted"/>
<dbReference type="EMBL" id="VEPZ02001320">
    <property type="protein sequence ID" value="KAE8680898.1"/>
    <property type="molecule type" value="Genomic_DNA"/>
</dbReference>
<evidence type="ECO:0000256" key="1">
    <source>
        <dbReference type="ARBA" id="ARBA00004123"/>
    </source>
</evidence>
<dbReference type="InterPro" id="IPR001680">
    <property type="entry name" value="WD40_rpt"/>
</dbReference>
<name>A0A6A2YNJ8_HIBSY</name>
<gene>
    <name evidence="6" type="ORF">F3Y22_tig00111366pilonHSYRG00303</name>
</gene>
<dbReference type="InterPro" id="IPR015943">
    <property type="entry name" value="WD40/YVTN_repeat-like_dom_sf"/>
</dbReference>
<keyword evidence="2 5" id="KW-0853">WD repeat</keyword>
<comment type="caution">
    <text evidence="6">The sequence shown here is derived from an EMBL/GenBank/DDBJ whole genome shotgun (WGS) entry which is preliminary data.</text>
</comment>
<evidence type="ECO:0000256" key="3">
    <source>
        <dbReference type="ARBA" id="ARBA00022737"/>
    </source>
</evidence>
<evidence type="ECO:0000313" key="7">
    <source>
        <dbReference type="Proteomes" id="UP000436088"/>
    </source>
</evidence>